<sequence>MSGVDCDFYVTYDLVVLRATALSRGPRSDCTPETSAAGASTAVAARQGEHRPWPFFERPVYLRERLPEARHRIDQDLEPNTAYLWSVRVRDGDQVSGWACHDYRTLLRADSLSVERAGLGVRVSFPLGALLPKDADAFFSFRTAARPVPVANASQ</sequence>
<evidence type="ECO:0000256" key="1">
    <source>
        <dbReference type="SAM" id="MobiDB-lite"/>
    </source>
</evidence>
<organism evidence="2 3">
    <name type="scientific">Candidatus Accumulibacter phosphatis</name>
    <dbReference type="NCBI Taxonomy" id="327160"/>
    <lineage>
        <taxon>Bacteria</taxon>
        <taxon>Pseudomonadati</taxon>
        <taxon>Pseudomonadota</taxon>
        <taxon>Betaproteobacteria</taxon>
        <taxon>Candidatus Accumulibacter</taxon>
    </lineage>
</organism>
<comment type="caution">
    <text evidence="2">The sequence shown here is derived from an EMBL/GenBank/DDBJ whole genome shotgun (WGS) entry which is preliminary data.</text>
</comment>
<dbReference type="AlphaFoldDB" id="A0A080M0R4"/>
<proteinExistence type="predicted"/>
<feature type="region of interest" description="Disordered" evidence="1">
    <location>
        <begin position="24"/>
        <end position="44"/>
    </location>
</feature>
<evidence type="ECO:0000313" key="3">
    <source>
        <dbReference type="Proteomes" id="UP000020077"/>
    </source>
</evidence>
<feature type="compositionally biased region" description="Low complexity" evidence="1">
    <location>
        <begin position="34"/>
        <end position="44"/>
    </location>
</feature>
<evidence type="ECO:0000313" key="2">
    <source>
        <dbReference type="EMBL" id="KFB73895.1"/>
    </source>
</evidence>
<dbReference type="EMBL" id="JDVG02000143">
    <property type="protein sequence ID" value="KFB73895.1"/>
    <property type="molecule type" value="Genomic_DNA"/>
</dbReference>
<accession>A0A080M0R4</accession>
<reference evidence="2 3" key="1">
    <citation type="submission" date="2014-02" db="EMBL/GenBank/DDBJ databases">
        <title>Expanding our view of genomic diversity in Candidatus Accumulibacter clades.</title>
        <authorList>
            <person name="Skennerton C.T."/>
            <person name="Barr J.J."/>
            <person name="Slater F.R."/>
            <person name="Bond P.L."/>
            <person name="Tyson G.W."/>
        </authorList>
    </citation>
    <scope>NUCLEOTIDE SEQUENCE [LARGE SCALE GENOMIC DNA]</scope>
    <source>
        <strain evidence="3">BA-91</strain>
    </source>
</reference>
<name>A0A080M0R4_9PROT</name>
<dbReference type="Proteomes" id="UP000020077">
    <property type="component" value="Unassembled WGS sequence"/>
</dbReference>
<gene>
    <name evidence="2" type="ORF">AW09_000835</name>
</gene>
<protein>
    <submittedName>
        <fullName evidence="2">Uncharacterized protein</fullName>
    </submittedName>
</protein>